<keyword evidence="4 8" id="KW-0863">Zinc-finger</keyword>
<dbReference type="InterPro" id="IPR038508">
    <property type="entry name" value="ArfGAP_dom_sf"/>
</dbReference>
<name>A0AAV5UM96_9BILA</name>
<dbReference type="Gene3D" id="1.25.40.20">
    <property type="entry name" value="Ankyrin repeat-containing domain"/>
    <property type="match status" value="1"/>
</dbReference>
<evidence type="ECO:0000256" key="4">
    <source>
        <dbReference type="ARBA" id="ARBA00022771"/>
    </source>
</evidence>
<dbReference type="AlphaFoldDB" id="A0AAV5UM96"/>
<evidence type="ECO:0000256" key="7">
    <source>
        <dbReference type="PROSITE-ProRule" id="PRU00023"/>
    </source>
</evidence>
<dbReference type="InterPro" id="IPR037278">
    <property type="entry name" value="ARFGAP/RecO"/>
</dbReference>
<dbReference type="InterPro" id="IPR002110">
    <property type="entry name" value="Ankyrin_rpt"/>
</dbReference>
<gene>
    <name evidence="11" type="ORF">PENTCL1PPCAC_29489</name>
</gene>
<evidence type="ECO:0000256" key="8">
    <source>
        <dbReference type="PROSITE-ProRule" id="PRU00288"/>
    </source>
</evidence>
<evidence type="ECO:0000313" key="12">
    <source>
        <dbReference type="Proteomes" id="UP001432027"/>
    </source>
</evidence>
<feature type="region of interest" description="Disordered" evidence="9">
    <location>
        <begin position="528"/>
        <end position="571"/>
    </location>
</feature>
<dbReference type="InterPro" id="IPR036770">
    <property type="entry name" value="Ankyrin_rpt-contain_sf"/>
</dbReference>
<reference evidence="11" key="1">
    <citation type="submission" date="2023-10" db="EMBL/GenBank/DDBJ databases">
        <title>Genome assembly of Pristionchus species.</title>
        <authorList>
            <person name="Yoshida K."/>
            <person name="Sommer R.J."/>
        </authorList>
    </citation>
    <scope>NUCLEOTIDE SEQUENCE</scope>
    <source>
        <strain evidence="11">RS0144</strain>
    </source>
</reference>
<evidence type="ECO:0000256" key="5">
    <source>
        <dbReference type="ARBA" id="ARBA00022833"/>
    </source>
</evidence>
<accession>A0AAV5UM96</accession>
<dbReference type="InterPro" id="IPR013724">
    <property type="entry name" value="GIT_SHD"/>
</dbReference>
<dbReference type="CDD" id="cd08833">
    <property type="entry name" value="ArfGap_GIT"/>
    <property type="match status" value="1"/>
</dbReference>
<dbReference type="Proteomes" id="UP001432027">
    <property type="component" value="Unassembled WGS sequence"/>
</dbReference>
<dbReference type="SUPFAM" id="SSF48403">
    <property type="entry name" value="Ankyrin repeat"/>
    <property type="match status" value="1"/>
</dbReference>
<dbReference type="GO" id="GO:0032012">
    <property type="term" value="P:regulation of ARF protein signal transduction"/>
    <property type="evidence" value="ECO:0007669"/>
    <property type="project" value="InterPro"/>
</dbReference>
<dbReference type="Pfam" id="PF12205">
    <property type="entry name" value="GIT1_C"/>
    <property type="match status" value="1"/>
</dbReference>
<protein>
    <recommendedName>
        <fullName evidence="10">Arf-GAP domain-containing protein</fullName>
    </recommendedName>
</protein>
<dbReference type="Pfam" id="PF01412">
    <property type="entry name" value="ArfGap"/>
    <property type="match status" value="1"/>
</dbReference>
<comment type="caution">
    <text evidence="11">The sequence shown here is derived from an EMBL/GenBank/DDBJ whole genome shotgun (WGS) entry which is preliminary data.</text>
</comment>
<sequence>LPGSLSEPPPQCADCGTEDPSWASLNRGVLVCTDCCFVHRNLGRYISQIKSLKKSHWESGQLDLIKLLHRSGSNRIWEHALTQPHLMNSGKKPIPSDPVFPTKETFIKAKYVDQAYTIRQGKDDDPVNVEDLNRQLWSCVRAPHVDTTLRLLVLGADPNYFDPEKQNTPLHVAAKEGQLLQVELLAIYGASPVAKNLAGQTPAQVAKSEGHYELGNRLTELCFEITNRLSLYLSGMKPDHQKNQHFLIPDLVGKDRDELRSIRHHLQLLPNDQFEKIAQDVYDEVDRRETVAAWESSREKEAKHLASEQCIAVFLPLNQTMPAMRNQQRQKLAKYSARQLASLIIDILKEAKRRFLGLEPALEEVDGVEKKMNSSMQDFNRTLNSSRDYDDVADYRAQSSTTRRGSSHVGTNGIGRASMASLKSGELLEKDLTRLPSDDVLEFRERLSDCETAIQMLMSTNNSLNKKIHSMQSTIDRNLADYRDLQHEFMRLNEAVHSINMSKRLPSPAIPNTSSAMSASTVSMNNNGERKMHRPSLESSLDNRFPRRGGGLVTSPVPMVKNLPPSGRMSVDHVREREEERMSLHQIPMMSQNNSYRIDQVFTEAGFPDNLIRETECLTTAIRQLLADAQKGLLASVAEKHAYIIGSLISHIIELIPGDLRSPSITDTVDALASATALLSAKCNSPQLDSEETCHAAYNVAKAAKSLLVAVHD</sequence>
<dbReference type="InterPro" id="IPR022018">
    <property type="entry name" value="GIT1_C"/>
</dbReference>
<evidence type="ECO:0000256" key="1">
    <source>
        <dbReference type="ARBA" id="ARBA00022468"/>
    </source>
</evidence>
<dbReference type="Gene3D" id="1.10.220.150">
    <property type="entry name" value="Arf GTPase activating protein"/>
    <property type="match status" value="1"/>
</dbReference>
<evidence type="ECO:0000256" key="9">
    <source>
        <dbReference type="SAM" id="MobiDB-lite"/>
    </source>
</evidence>
<dbReference type="PRINTS" id="PR00405">
    <property type="entry name" value="REVINTRACTNG"/>
</dbReference>
<organism evidence="11 12">
    <name type="scientific">Pristionchus entomophagus</name>
    <dbReference type="NCBI Taxonomy" id="358040"/>
    <lineage>
        <taxon>Eukaryota</taxon>
        <taxon>Metazoa</taxon>
        <taxon>Ecdysozoa</taxon>
        <taxon>Nematoda</taxon>
        <taxon>Chromadorea</taxon>
        <taxon>Rhabditida</taxon>
        <taxon>Rhabditina</taxon>
        <taxon>Diplogasteromorpha</taxon>
        <taxon>Diplogasteroidea</taxon>
        <taxon>Neodiplogasteridae</taxon>
        <taxon>Pristionchus</taxon>
    </lineage>
</organism>
<evidence type="ECO:0000256" key="6">
    <source>
        <dbReference type="ARBA" id="ARBA00023043"/>
    </source>
</evidence>
<evidence type="ECO:0000313" key="11">
    <source>
        <dbReference type="EMBL" id="GMT07315.1"/>
    </source>
</evidence>
<feature type="region of interest" description="Disordered" evidence="9">
    <location>
        <begin position="396"/>
        <end position="415"/>
    </location>
</feature>
<dbReference type="SMART" id="SM00555">
    <property type="entry name" value="GIT"/>
    <property type="match status" value="2"/>
</dbReference>
<dbReference type="Pfam" id="PF00023">
    <property type="entry name" value="Ank"/>
    <property type="match status" value="1"/>
</dbReference>
<feature type="non-terminal residue" evidence="11">
    <location>
        <position position="1"/>
    </location>
</feature>
<dbReference type="Gene3D" id="1.20.120.330">
    <property type="entry name" value="Nucleotidyltransferases domain 2"/>
    <property type="match status" value="1"/>
</dbReference>
<dbReference type="GO" id="GO:0098793">
    <property type="term" value="C:presynapse"/>
    <property type="evidence" value="ECO:0007669"/>
    <property type="project" value="GOC"/>
</dbReference>
<dbReference type="GO" id="GO:0008277">
    <property type="term" value="P:regulation of G protein-coupled receptor signaling pathway"/>
    <property type="evidence" value="ECO:0007669"/>
    <property type="project" value="TreeGrafter"/>
</dbReference>
<evidence type="ECO:0000256" key="2">
    <source>
        <dbReference type="ARBA" id="ARBA00022723"/>
    </source>
</evidence>
<dbReference type="PROSITE" id="PS50297">
    <property type="entry name" value="ANK_REP_REGION"/>
    <property type="match status" value="1"/>
</dbReference>
<dbReference type="Pfam" id="PF08518">
    <property type="entry name" value="GIT_SHD"/>
    <property type="match status" value="2"/>
</dbReference>
<keyword evidence="5" id="KW-0862">Zinc</keyword>
<dbReference type="PANTHER" id="PTHR46097:SF3">
    <property type="entry name" value="ARF GTPASE-ACTIVATING PROTEIN GIT"/>
    <property type="match status" value="1"/>
</dbReference>
<dbReference type="InterPro" id="IPR001164">
    <property type="entry name" value="ArfGAP_dom"/>
</dbReference>
<dbReference type="GO" id="GO:0007420">
    <property type="term" value="P:brain development"/>
    <property type="evidence" value="ECO:0007669"/>
    <property type="project" value="InterPro"/>
</dbReference>
<keyword evidence="3" id="KW-0677">Repeat</keyword>
<dbReference type="SUPFAM" id="SSF57863">
    <property type="entry name" value="ArfGap/RecO-like zinc finger"/>
    <property type="match status" value="1"/>
</dbReference>
<dbReference type="GO" id="GO:0008270">
    <property type="term" value="F:zinc ion binding"/>
    <property type="evidence" value="ECO:0007669"/>
    <property type="project" value="UniProtKB-KW"/>
</dbReference>
<dbReference type="EMBL" id="BTSX01000006">
    <property type="protein sequence ID" value="GMT07315.1"/>
    <property type="molecule type" value="Genomic_DNA"/>
</dbReference>
<dbReference type="GO" id="GO:0005096">
    <property type="term" value="F:GTPase activator activity"/>
    <property type="evidence" value="ECO:0007669"/>
    <property type="project" value="UniProtKB-KW"/>
</dbReference>
<proteinExistence type="predicted"/>
<dbReference type="GO" id="GO:0031267">
    <property type="term" value="F:small GTPase binding"/>
    <property type="evidence" value="ECO:0007669"/>
    <property type="project" value="TreeGrafter"/>
</dbReference>
<dbReference type="GO" id="GO:0036465">
    <property type="term" value="P:synaptic vesicle recycling"/>
    <property type="evidence" value="ECO:0007669"/>
    <property type="project" value="TreeGrafter"/>
</dbReference>
<dbReference type="PROSITE" id="PS50088">
    <property type="entry name" value="ANK_REPEAT"/>
    <property type="match status" value="1"/>
</dbReference>
<keyword evidence="6 7" id="KW-0040">ANK repeat</keyword>
<feature type="repeat" description="ANK" evidence="7">
    <location>
        <begin position="165"/>
        <end position="197"/>
    </location>
</feature>
<dbReference type="PANTHER" id="PTHR46097">
    <property type="entry name" value="G PROTEIN-COUPLED RECEPTOR KINASE INTERACTING ARFGAP"/>
    <property type="match status" value="1"/>
</dbReference>
<dbReference type="PROSITE" id="PS50115">
    <property type="entry name" value="ARFGAP"/>
    <property type="match status" value="1"/>
</dbReference>
<feature type="compositionally biased region" description="Polar residues" evidence="9">
    <location>
        <begin position="397"/>
        <end position="410"/>
    </location>
</feature>
<feature type="domain" description="Arf-GAP" evidence="10">
    <location>
        <begin position="1"/>
        <end position="124"/>
    </location>
</feature>
<evidence type="ECO:0000259" key="10">
    <source>
        <dbReference type="PROSITE" id="PS50115"/>
    </source>
</evidence>
<keyword evidence="12" id="KW-1185">Reference proteome</keyword>
<evidence type="ECO:0000256" key="3">
    <source>
        <dbReference type="ARBA" id="ARBA00022737"/>
    </source>
</evidence>
<dbReference type="InterPro" id="IPR047161">
    <property type="entry name" value="GIT-like"/>
</dbReference>
<keyword evidence="1" id="KW-0343">GTPase activation</keyword>
<dbReference type="SMART" id="SM00105">
    <property type="entry name" value="ArfGap"/>
    <property type="match status" value="1"/>
</dbReference>
<keyword evidence="2" id="KW-0479">Metal-binding</keyword>